<organism evidence="8 9">
    <name type="scientific">Paramecium pentaurelia</name>
    <dbReference type="NCBI Taxonomy" id="43138"/>
    <lineage>
        <taxon>Eukaryota</taxon>
        <taxon>Sar</taxon>
        <taxon>Alveolata</taxon>
        <taxon>Ciliophora</taxon>
        <taxon>Intramacronucleata</taxon>
        <taxon>Oligohymenophorea</taxon>
        <taxon>Peniculida</taxon>
        <taxon>Parameciidae</taxon>
        <taxon>Paramecium</taxon>
    </lineage>
</organism>
<protein>
    <submittedName>
        <fullName evidence="8">Uncharacterized protein</fullName>
    </submittedName>
</protein>
<dbReference type="OrthoDB" id="340608at2759"/>
<dbReference type="EMBL" id="CAJJDO010000020">
    <property type="protein sequence ID" value="CAD8150276.1"/>
    <property type="molecule type" value="Genomic_DNA"/>
</dbReference>
<keyword evidence="4" id="KW-1133">Transmembrane helix</keyword>
<dbReference type="InterPro" id="IPR005045">
    <property type="entry name" value="CDC50/LEM3_fam"/>
</dbReference>
<evidence type="ECO:0000313" key="9">
    <source>
        <dbReference type="Proteomes" id="UP000689195"/>
    </source>
</evidence>
<evidence type="ECO:0000256" key="5">
    <source>
        <dbReference type="ARBA" id="ARBA00023136"/>
    </source>
</evidence>
<evidence type="ECO:0000256" key="2">
    <source>
        <dbReference type="ARBA" id="ARBA00009457"/>
    </source>
</evidence>
<keyword evidence="5" id="KW-0472">Membrane</keyword>
<dbReference type="Pfam" id="PF03381">
    <property type="entry name" value="CDC50"/>
    <property type="match status" value="1"/>
</dbReference>
<keyword evidence="3" id="KW-0812">Transmembrane</keyword>
<feature type="region of interest" description="Disordered" evidence="7">
    <location>
        <begin position="615"/>
        <end position="634"/>
    </location>
</feature>
<dbReference type="PANTHER" id="PTHR10926">
    <property type="entry name" value="CELL CYCLE CONTROL PROTEIN 50"/>
    <property type="match status" value="1"/>
</dbReference>
<gene>
    <name evidence="8" type="ORF">PPENT_87.1.T0200179</name>
</gene>
<dbReference type="GO" id="GO:0005794">
    <property type="term" value="C:Golgi apparatus"/>
    <property type="evidence" value="ECO:0007669"/>
    <property type="project" value="TreeGrafter"/>
</dbReference>
<comment type="caution">
    <text evidence="8">The sequence shown here is derived from an EMBL/GenBank/DDBJ whole genome shotgun (WGS) entry which is preliminary data.</text>
</comment>
<feature type="coiled-coil region" evidence="6">
    <location>
        <begin position="667"/>
        <end position="724"/>
    </location>
</feature>
<evidence type="ECO:0000313" key="8">
    <source>
        <dbReference type="EMBL" id="CAD8150276.1"/>
    </source>
</evidence>
<proteinExistence type="inferred from homology"/>
<evidence type="ECO:0000256" key="4">
    <source>
        <dbReference type="ARBA" id="ARBA00022989"/>
    </source>
</evidence>
<reference evidence="8" key="1">
    <citation type="submission" date="2021-01" db="EMBL/GenBank/DDBJ databases">
        <authorList>
            <consortium name="Genoscope - CEA"/>
            <person name="William W."/>
        </authorList>
    </citation>
    <scope>NUCLEOTIDE SEQUENCE</scope>
</reference>
<dbReference type="GO" id="GO:0005886">
    <property type="term" value="C:plasma membrane"/>
    <property type="evidence" value="ECO:0007669"/>
    <property type="project" value="TreeGrafter"/>
</dbReference>
<name>A0A8S1TGE0_9CILI</name>
<evidence type="ECO:0000256" key="3">
    <source>
        <dbReference type="ARBA" id="ARBA00022692"/>
    </source>
</evidence>
<comment type="similarity">
    <text evidence="2">Belongs to the CDC50/LEM3 family.</text>
</comment>
<evidence type="ECO:0000256" key="7">
    <source>
        <dbReference type="SAM" id="MobiDB-lite"/>
    </source>
</evidence>
<dbReference type="AlphaFoldDB" id="A0A8S1TGE0"/>
<comment type="subcellular location">
    <subcellularLocation>
        <location evidence="1">Membrane</location>
        <topology evidence="1">Multi-pass membrane protein</topology>
    </subcellularLocation>
</comment>
<dbReference type="GO" id="GO:0005783">
    <property type="term" value="C:endoplasmic reticulum"/>
    <property type="evidence" value="ECO:0007669"/>
    <property type="project" value="TreeGrafter"/>
</dbReference>
<keyword evidence="6" id="KW-0175">Coiled coil</keyword>
<keyword evidence="9" id="KW-1185">Reference proteome</keyword>
<evidence type="ECO:0000256" key="6">
    <source>
        <dbReference type="SAM" id="Coils"/>
    </source>
</evidence>
<dbReference type="Proteomes" id="UP000689195">
    <property type="component" value="Unassembled WGS sequence"/>
</dbReference>
<evidence type="ECO:0000256" key="1">
    <source>
        <dbReference type="ARBA" id="ARBA00004141"/>
    </source>
</evidence>
<sequence>MAEYSNSFSKQFREDQEEFLNIAIKKWKFHKNFKRNLIIFIFNLQIVEKDVYYGSSCTTNQLNCEIPIEISNDMTAPIFVYYQLENFYRRNRNYFKSKSVEQLKGNVDTDLSNCGDYQTNSDMEKVKSYGGNTLNKSENAFPCGEIAYTYFTDTFKLKNSNGEFVEIDETDIAWESDREYNFKNPKGWEKFAWTNIEDEHFMVWMRTAGQGRLKKLWAYNEQLYSSDMVKSFFMTTTTIFGQKNMVLVGSYFAGAFICLCSIIRQEKKNNLIIQFINLQQTYMKADSFQTKFLAQQIKNKIDQKNYHSSFNLGTSVFTSKMKSEESIDKKLSVSQPMSPSYLKAMRALQDRIRTLEGENGILNEQINISQNYCTTAHVKSKQRNKVEKLLSIMTKNDVSQKDKNDEKDQKIKELDKKLKQSEIENEDKIAYIHSDYKFQISQNESKIRELTEEISNIQQQLNLNMDTNESYKKKITQLNQQLQKEKQIILNYQLQLDTFIKSSKQWNESMSKMNQDIKQYKEQIQELQQYLDWYTTQYPVDKFQYMELEIKQLQIKNTDLVNQLDQQRQQNSQLLSDIQLLKLQYERIESQKHKQIEQLNGKIFELQLLVQRQDSKDQHQQTSNKKQVKKFSITQVPTSEQEQIKQTTDDDNSFVIIKKNNEDTQEYENISRQIIKLELMLEELDQKYDQIVKQAQIETDMRVKQTLRQELIKILAQIKDINQQINLLISQQKSLKTKL</sequence>
<dbReference type="PANTHER" id="PTHR10926:SF0">
    <property type="entry name" value="CDC50, ISOFORM A"/>
    <property type="match status" value="1"/>
</dbReference>
<feature type="coiled-coil region" evidence="6">
    <location>
        <begin position="404"/>
        <end position="598"/>
    </location>
</feature>
<accession>A0A8S1TGE0</accession>